<organism evidence="2 3">
    <name type="scientific">Calidifontibacter indicus</name>
    <dbReference type="NCBI Taxonomy" id="419650"/>
    <lineage>
        <taxon>Bacteria</taxon>
        <taxon>Bacillati</taxon>
        <taxon>Actinomycetota</taxon>
        <taxon>Actinomycetes</taxon>
        <taxon>Micrococcales</taxon>
        <taxon>Dermacoccaceae</taxon>
        <taxon>Calidifontibacter</taxon>
    </lineage>
</organism>
<protein>
    <submittedName>
        <fullName evidence="2">Uncharacterized protein DUF937</fullName>
    </submittedName>
</protein>
<dbReference type="AlphaFoldDB" id="A0A3D9UQ69"/>
<feature type="compositionally biased region" description="Low complexity" evidence="1">
    <location>
        <begin position="138"/>
        <end position="153"/>
    </location>
</feature>
<keyword evidence="3" id="KW-1185">Reference proteome</keyword>
<name>A0A3D9UQ69_9MICO</name>
<proteinExistence type="predicted"/>
<sequence>MDARQDILDRIPMDQLAAQVGADEQTTRAAAEQLIPALVGGLQANAQDEAGAQSLFDALGDHQGGTPALDQVDTQEGQQIVSHVFGANQDEVVNRLGGMDGGAGGDILKKLLPILAPIVLSYISGKVLGGGQTGGQTTGQAAPQQPAGQNTGQSTGQAPTQDAGAGGLGDILGSILGGMGGGQGAQGGLPGGLGDILGGILGGGRR</sequence>
<dbReference type="InterPro" id="IPR009282">
    <property type="entry name" value="DUF937"/>
</dbReference>
<evidence type="ECO:0000256" key="1">
    <source>
        <dbReference type="SAM" id="MobiDB-lite"/>
    </source>
</evidence>
<reference evidence="2 3" key="1">
    <citation type="submission" date="2018-08" db="EMBL/GenBank/DDBJ databases">
        <title>Sequencing the genomes of 1000 actinobacteria strains.</title>
        <authorList>
            <person name="Klenk H.-P."/>
        </authorList>
    </citation>
    <scope>NUCLEOTIDE SEQUENCE [LARGE SCALE GENOMIC DNA]</scope>
    <source>
        <strain evidence="2 3">DSM 22967</strain>
    </source>
</reference>
<dbReference type="EMBL" id="QTUA01000001">
    <property type="protein sequence ID" value="REF31469.1"/>
    <property type="molecule type" value="Genomic_DNA"/>
</dbReference>
<gene>
    <name evidence="2" type="ORF">DFJ65_2537</name>
</gene>
<accession>A0A3D9UQ69</accession>
<comment type="caution">
    <text evidence="2">The sequence shown here is derived from an EMBL/GenBank/DDBJ whole genome shotgun (WGS) entry which is preliminary data.</text>
</comment>
<dbReference type="Proteomes" id="UP000256253">
    <property type="component" value="Unassembled WGS sequence"/>
</dbReference>
<evidence type="ECO:0000313" key="3">
    <source>
        <dbReference type="Proteomes" id="UP000256253"/>
    </source>
</evidence>
<evidence type="ECO:0000313" key="2">
    <source>
        <dbReference type="EMBL" id="REF31469.1"/>
    </source>
</evidence>
<dbReference type="RefSeq" id="WP_115923299.1">
    <property type="nucleotide sequence ID" value="NZ_QTUA01000001.1"/>
</dbReference>
<dbReference type="OrthoDB" id="3577641at2"/>
<feature type="region of interest" description="Disordered" evidence="1">
    <location>
        <begin position="132"/>
        <end position="164"/>
    </location>
</feature>
<dbReference type="Pfam" id="PF06078">
    <property type="entry name" value="DUF937"/>
    <property type="match status" value="1"/>
</dbReference>